<dbReference type="GO" id="GO:0004499">
    <property type="term" value="F:N,N-dimethylaniline monooxygenase activity"/>
    <property type="evidence" value="ECO:0007669"/>
    <property type="project" value="InterPro"/>
</dbReference>
<dbReference type="InterPro" id="IPR020946">
    <property type="entry name" value="Flavin_mOase-like"/>
</dbReference>
<dbReference type="EMBL" id="QGML01001128">
    <property type="protein sequence ID" value="TVY89728.1"/>
    <property type="molecule type" value="Genomic_DNA"/>
</dbReference>
<dbReference type="AlphaFoldDB" id="A0A559M9V0"/>
<dbReference type="PIRSF" id="PIRSF000332">
    <property type="entry name" value="FMO"/>
    <property type="match status" value="1"/>
</dbReference>
<name>A0A559M9V0_9HELO</name>
<dbReference type="Pfam" id="PF00743">
    <property type="entry name" value="FMO-like"/>
    <property type="match status" value="1"/>
</dbReference>
<keyword evidence="3" id="KW-0274">FAD</keyword>
<comment type="similarity">
    <text evidence="1">Belongs to the FMO family.</text>
</comment>
<gene>
    <name evidence="6" type="primary">DEP4_1</name>
    <name evidence="6" type="ORF">LAWI1_G004181</name>
</gene>
<sequence length="581" mass="65087">MDPEHIDIVVVGAGLFGLTVVKTYLEVHPDASITLLEAGSSLGGTWASDRLYPGLKTNSLLGVYENPDFPMTPGVFDIKPDEHVPGPVLHEYLVQFAKKFGVLEKIRFETKVDEVEQNADDRWIISVSRLEKSEQKSGKIVADKLILATGLTGNPNMPKIPGASSFDCPIYHSKEFVQNKGLLKTARSVVVYGASKSGWDAVYAYASAGVQVEWVTRDSGRGPCWMTPMWIMGGKTRLEHLAFTRYLSWFSPMIWGANDGYGFWKRILHGNFVGRWIVNKFWSFLEKDLLDLNQFDSHPEMGKLKPWTGSFWSGTSLSILNYPTDFYDYVRNGTVRVHHGDIVSLSSHTVHLSTGETLEVDALHCSTGWKHTPSIKFSPPSLAIGLGLPGDHGPSTNEFTSKIDAEIVSRFPVLKDQPNVTPKRDPGKPPIQDKEVPYHLYRCMIPPARANTRNFAVAGAILSFGQPVLAQIQALWILSYLDGTLPLEKSAAELKYETEKFARFGHWRSPGGYGEKIGDFVFETIPYFDDLLGDLGLKFKRKNGWLKEITEPYLPGDYKGIVREWVKMRKEKERTKGLVEG</sequence>
<reference evidence="6 7" key="1">
    <citation type="submission" date="2018-05" db="EMBL/GenBank/DDBJ databases">
        <title>Genome sequencing and assembly of the regulated plant pathogen Lachnellula willkommii and related sister species for the development of diagnostic species identification markers.</title>
        <authorList>
            <person name="Giroux E."/>
            <person name="Bilodeau G."/>
        </authorList>
    </citation>
    <scope>NUCLEOTIDE SEQUENCE [LARGE SCALE GENOMIC DNA]</scope>
    <source>
        <strain evidence="6 7">CBS 172.35</strain>
    </source>
</reference>
<proteinExistence type="inferred from homology"/>
<dbReference type="InterPro" id="IPR036188">
    <property type="entry name" value="FAD/NAD-bd_sf"/>
</dbReference>
<evidence type="ECO:0000256" key="2">
    <source>
        <dbReference type="ARBA" id="ARBA00022630"/>
    </source>
</evidence>
<dbReference type="GO" id="GO:0050661">
    <property type="term" value="F:NADP binding"/>
    <property type="evidence" value="ECO:0007669"/>
    <property type="project" value="InterPro"/>
</dbReference>
<comment type="caution">
    <text evidence="6">The sequence shown here is derived from an EMBL/GenBank/DDBJ whole genome shotgun (WGS) entry which is preliminary data.</text>
</comment>
<keyword evidence="6" id="KW-0503">Monooxygenase</keyword>
<dbReference type="Proteomes" id="UP000315522">
    <property type="component" value="Unassembled WGS sequence"/>
</dbReference>
<keyword evidence="7" id="KW-1185">Reference proteome</keyword>
<evidence type="ECO:0000256" key="3">
    <source>
        <dbReference type="ARBA" id="ARBA00022827"/>
    </source>
</evidence>
<accession>A0A559M9V0</accession>
<evidence type="ECO:0000256" key="4">
    <source>
        <dbReference type="ARBA" id="ARBA00022857"/>
    </source>
</evidence>
<evidence type="ECO:0000256" key="5">
    <source>
        <dbReference type="ARBA" id="ARBA00023002"/>
    </source>
</evidence>
<organism evidence="6 7">
    <name type="scientific">Lachnellula willkommii</name>
    <dbReference type="NCBI Taxonomy" id="215461"/>
    <lineage>
        <taxon>Eukaryota</taxon>
        <taxon>Fungi</taxon>
        <taxon>Dikarya</taxon>
        <taxon>Ascomycota</taxon>
        <taxon>Pezizomycotina</taxon>
        <taxon>Leotiomycetes</taxon>
        <taxon>Helotiales</taxon>
        <taxon>Lachnaceae</taxon>
        <taxon>Lachnellula</taxon>
    </lineage>
</organism>
<evidence type="ECO:0000313" key="6">
    <source>
        <dbReference type="EMBL" id="TVY89728.1"/>
    </source>
</evidence>
<evidence type="ECO:0000256" key="1">
    <source>
        <dbReference type="ARBA" id="ARBA00009183"/>
    </source>
</evidence>
<dbReference type="PANTHER" id="PTHR23023">
    <property type="entry name" value="DIMETHYLANILINE MONOOXYGENASE"/>
    <property type="match status" value="1"/>
</dbReference>
<keyword evidence="5" id="KW-0560">Oxidoreductase</keyword>
<dbReference type="Gene3D" id="3.50.50.60">
    <property type="entry name" value="FAD/NAD(P)-binding domain"/>
    <property type="match status" value="1"/>
</dbReference>
<dbReference type="InterPro" id="IPR050346">
    <property type="entry name" value="FMO-like"/>
</dbReference>
<dbReference type="InterPro" id="IPR000960">
    <property type="entry name" value="Flavin_mOase"/>
</dbReference>
<evidence type="ECO:0000313" key="7">
    <source>
        <dbReference type="Proteomes" id="UP000315522"/>
    </source>
</evidence>
<dbReference type="GO" id="GO:0050660">
    <property type="term" value="F:flavin adenine dinucleotide binding"/>
    <property type="evidence" value="ECO:0007669"/>
    <property type="project" value="InterPro"/>
</dbReference>
<protein>
    <submittedName>
        <fullName evidence="6">FAD-dependent monooxygenase</fullName>
    </submittedName>
</protein>
<keyword evidence="4" id="KW-0521">NADP</keyword>
<dbReference type="SUPFAM" id="SSF51905">
    <property type="entry name" value="FAD/NAD(P)-binding domain"/>
    <property type="match status" value="2"/>
</dbReference>
<keyword evidence="2" id="KW-0285">Flavoprotein</keyword>